<dbReference type="HOGENOM" id="CLU_040729_9_3_1"/>
<evidence type="ECO:0000256" key="2">
    <source>
        <dbReference type="ARBA" id="ARBA00010290"/>
    </source>
</evidence>
<evidence type="ECO:0000256" key="4">
    <source>
        <dbReference type="ARBA" id="ARBA00023134"/>
    </source>
</evidence>
<evidence type="ECO:0000313" key="9">
    <source>
        <dbReference type="Proteomes" id="UP000001926"/>
    </source>
</evidence>
<dbReference type="InterPro" id="IPR006689">
    <property type="entry name" value="Small_GTPase_ARF/SAR"/>
</dbReference>
<dbReference type="GO" id="GO:0005525">
    <property type="term" value="F:GTP binding"/>
    <property type="evidence" value="ECO:0000318"/>
    <property type="project" value="GO_Central"/>
</dbReference>
<dbReference type="GO" id="GO:0046872">
    <property type="term" value="F:metal ion binding"/>
    <property type="evidence" value="ECO:0007669"/>
    <property type="project" value="UniProtKB-KW"/>
</dbReference>
<dbReference type="GeneID" id="3406438"/>
<dbReference type="EMBL" id="DS571193">
    <property type="protein sequence ID" value="EAL46750.1"/>
    <property type="molecule type" value="Genomic_DNA"/>
</dbReference>
<evidence type="ECO:0000256" key="7">
    <source>
        <dbReference type="RuleBase" id="RU003925"/>
    </source>
</evidence>
<dbReference type="AlphaFoldDB" id="A0A8U0WPV7"/>
<comment type="similarity">
    <text evidence="2 7">Belongs to the small GTPase superfamily. Arf family.</text>
</comment>
<evidence type="ECO:0000256" key="6">
    <source>
        <dbReference type="PIRSR" id="PIRSR606689-2"/>
    </source>
</evidence>
<dbReference type="SUPFAM" id="SSF52540">
    <property type="entry name" value="P-loop containing nucleoside triphosphate hydrolases"/>
    <property type="match status" value="1"/>
</dbReference>
<dbReference type="InterPro" id="IPR027417">
    <property type="entry name" value="P-loop_NTPase"/>
</dbReference>
<keyword evidence="4 5" id="KW-0342">GTP-binding</keyword>
<reference evidence="8" key="2">
    <citation type="submission" date="2007-03" db="EMBL/GenBank/DDBJ databases">
        <authorList>
            <person name="Lorenzi H."/>
            <person name="Amedeo P."/>
            <person name="Inman J."/>
            <person name="Schobel S."/>
            <person name="Caler E."/>
        </authorList>
    </citation>
    <scope>GENOME REANNOTATION</scope>
    <source>
        <strain evidence="8">HM-1:IMSS</strain>
    </source>
</reference>
<gene>
    <name evidence="8" type="ORF">EHI_134840</name>
</gene>
<reference evidence="8" key="1">
    <citation type="journal article" date="2005" name="Nature">
        <title>The genome of the protist parasite Entamoeba histolytica.</title>
        <authorList>
            <person name="Loftus B."/>
            <person name="Anderson I."/>
            <person name="Davies R."/>
            <person name="Alsmark U.C."/>
            <person name="Samuelson J."/>
            <person name="Amedeo P."/>
            <person name="Roncaglia P."/>
            <person name="Berriman M."/>
            <person name="Hirt R.P."/>
            <person name="Mann B.J."/>
            <person name="Nozaki T."/>
            <person name="Suh B."/>
            <person name="Pop M."/>
            <person name="Duchene M."/>
            <person name="Ackers J."/>
            <person name="Tannich E."/>
            <person name="Leippe M."/>
            <person name="Hofer M."/>
            <person name="Bruchhaus I."/>
            <person name="Willhoeft U."/>
            <person name="Bhattacharya A."/>
            <person name="Chillingworth T."/>
            <person name="Churcher C."/>
            <person name="Hance Z."/>
            <person name="Harris B."/>
            <person name="Harris D."/>
            <person name="Jagels K."/>
            <person name="Moule S."/>
            <person name="Mungall K."/>
            <person name="Ormond D."/>
            <person name="Squares R."/>
            <person name="Whitehead S."/>
            <person name="Quail M.A."/>
            <person name="Rabbinowitsch E."/>
            <person name="Norbertczak H."/>
            <person name="Price C."/>
            <person name="Wang Z."/>
            <person name="Guillen N."/>
            <person name="Gilchrist C."/>
            <person name="Stroup S.E."/>
            <person name="Bhattacharya S."/>
            <person name="Lohia A."/>
            <person name="Foster P.G."/>
            <person name="Sicheritz-Ponten T."/>
            <person name="Weber C."/>
            <person name="Singh U."/>
            <person name="Mukherjee C."/>
            <person name="El-Sayed N.M."/>
            <person name="Petri W.A.Jr."/>
            <person name="Clark C.G."/>
            <person name="Embley T.M."/>
            <person name="Barrell B."/>
            <person name="Fraser C.M."/>
            <person name="Hall N."/>
        </authorList>
    </citation>
    <scope>NUCLEOTIDE SEQUENCE [LARGE SCALE GENOMIC DNA]</scope>
    <source>
        <strain evidence="8">HM-1:IMSS</strain>
    </source>
</reference>
<protein>
    <submittedName>
        <fullName evidence="8">ADP-ribosylation factor, putative</fullName>
    </submittedName>
</protein>
<evidence type="ECO:0000256" key="3">
    <source>
        <dbReference type="ARBA" id="ARBA00022741"/>
    </source>
</evidence>
<dbReference type="InterPro" id="IPR024156">
    <property type="entry name" value="Small_GTPase_ARF"/>
</dbReference>
<dbReference type="Gene3D" id="3.40.50.300">
    <property type="entry name" value="P-loop containing nucleotide triphosphate hydrolases"/>
    <property type="match status" value="1"/>
</dbReference>
<keyword evidence="9" id="KW-1185">Reference proteome</keyword>
<dbReference type="GO" id="GO:0005794">
    <property type="term" value="C:Golgi apparatus"/>
    <property type="evidence" value="ECO:0000318"/>
    <property type="project" value="GO_Central"/>
</dbReference>
<evidence type="ECO:0000256" key="1">
    <source>
        <dbReference type="ARBA" id="ARBA00010142"/>
    </source>
</evidence>
<keyword evidence="6" id="KW-0460">Magnesium</keyword>
<accession>A0A8U0WPV7</accession>
<dbReference type="Pfam" id="PF00025">
    <property type="entry name" value="Arf"/>
    <property type="match status" value="1"/>
</dbReference>
<keyword evidence="6" id="KW-0479">Metal-binding</keyword>
<sequence length="162" mass="18458">MSLLDFFRTKHINVLLCGIDGAGKTSITLTLSGLDPKIFPPKPTLGYNSPSFKSNGIKWVFWDVCGQAKFRGLWKSYYTNVIAVAYVIDAKDTERFQESKNLLWGIINDPTIRSYPILVWVNRGHSNELNDLPKDRVFVLDCDAYKGTSLKEGLKWLKKKLK</sequence>
<dbReference type="SMART" id="SM00178">
    <property type="entry name" value="SAR"/>
    <property type="match status" value="1"/>
</dbReference>
<feature type="binding site" evidence="5">
    <location>
        <begin position="18"/>
        <end position="25"/>
    </location>
    <ligand>
        <name>GTP</name>
        <dbReference type="ChEBI" id="CHEBI:37565"/>
    </ligand>
</feature>
<dbReference type="InterPro" id="IPR005225">
    <property type="entry name" value="Small_GTP-bd"/>
</dbReference>
<dbReference type="OrthoDB" id="414781at2759"/>
<dbReference type="OMA" id="RGIWKAY"/>
<dbReference type="RefSeq" id="XP_652136.1">
    <property type="nucleotide sequence ID" value="XM_647044.1"/>
</dbReference>
<comment type="similarity">
    <text evidence="1">Belongs to the small GTPase superfamily. Rho family.</text>
</comment>
<organism evidence="8 9">
    <name type="scientific">Entamoeba histolytica (strain ATCC 30459 / HM-1:IMSS / ABRM)</name>
    <dbReference type="NCBI Taxonomy" id="294381"/>
    <lineage>
        <taxon>Eukaryota</taxon>
        <taxon>Amoebozoa</taxon>
        <taxon>Evosea</taxon>
        <taxon>Archamoebae</taxon>
        <taxon>Mastigamoebida</taxon>
        <taxon>Entamoebidae</taxon>
        <taxon>Entamoeba</taxon>
    </lineage>
</organism>
<feature type="binding site" evidence="6">
    <location>
        <position position="44"/>
    </location>
    <ligand>
        <name>Mg(2+)</name>
        <dbReference type="ChEBI" id="CHEBI:18420"/>
    </ligand>
</feature>
<dbReference type="SMART" id="SM00177">
    <property type="entry name" value="ARF"/>
    <property type="match status" value="1"/>
</dbReference>
<dbReference type="PROSITE" id="PS51417">
    <property type="entry name" value="ARF"/>
    <property type="match status" value="1"/>
</dbReference>
<evidence type="ECO:0000256" key="5">
    <source>
        <dbReference type="PIRSR" id="PIRSR606689-1"/>
    </source>
</evidence>
<feature type="binding site" evidence="6">
    <location>
        <position position="25"/>
    </location>
    <ligand>
        <name>Mg(2+)</name>
        <dbReference type="ChEBI" id="CHEBI:18420"/>
    </ligand>
</feature>
<dbReference type="PANTHER" id="PTHR11711">
    <property type="entry name" value="ADP RIBOSYLATION FACTOR-RELATED"/>
    <property type="match status" value="1"/>
</dbReference>
<dbReference type="GO" id="GO:0005737">
    <property type="term" value="C:cytoplasm"/>
    <property type="evidence" value="ECO:0000318"/>
    <property type="project" value="GO_Central"/>
</dbReference>
<keyword evidence="3 5" id="KW-0547">Nucleotide-binding</keyword>
<dbReference type="FunFam" id="3.40.50.300:FF:001166">
    <property type="entry name" value="ADP-ribosylation factor D"/>
    <property type="match status" value="1"/>
</dbReference>
<dbReference type="GO" id="GO:0003924">
    <property type="term" value="F:GTPase activity"/>
    <property type="evidence" value="ECO:0007669"/>
    <property type="project" value="InterPro"/>
</dbReference>
<feature type="binding site" evidence="5">
    <location>
        <position position="66"/>
    </location>
    <ligand>
        <name>GTP</name>
        <dbReference type="ChEBI" id="CHEBI:37565"/>
    </ligand>
</feature>
<evidence type="ECO:0000313" key="8">
    <source>
        <dbReference type="EMBL" id="EAL46750.1"/>
    </source>
</evidence>
<dbReference type="NCBIfam" id="TIGR00231">
    <property type="entry name" value="small_GTP"/>
    <property type="match status" value="1"/>
</dbReference>
<dbReference type="GO" id="GO:0006886">
    <property type="term" value="P:intracellular protein transport"/>
    <property type="evidence" value="ECO:0000318"/>
    <property type="project" value="GO_Central"/>
</dbReference>
<proteinExistence type="inferred from homology"/>
<dbReference type="GO" id="GO:0016192">
    <property type="term" value="P:vesicle-mediated transport"/>
    <property type="evidence" value="ECO:0000318"/>
    <property type="project" value="GO_Central"/>
</dbReference>
<name>A0A8U0WPV7_ENTH1</name>
<dbReference type="KEGG" id="ehi:EHI_134840"/>
<dbReference type="Proteomes" id="UP000001926">
    <property type="component" value="Partially assembled WGS sequence"/>
</dbReference>
<dbReference type="PRINTS" id="PR00328">
    <property type="entry name" value="SAR1GTPBP"/>
</dbReference>